<name>E3FZ27_STIAD</name>
<dbReference type="HOGENOM" id="CLU_1271638_0_0_7"/>
<dbReference type="KEGG" id="sur:STAUR_5901"/>
<keyword evidence="1" id="KW-0812">Transmembrane</keyword>
<feature type="transmembrane region" description="Helical" evidence="1">
    <location>
        <begin position="94"/>
        <end position="117"/>
    </location>
</feature>
<keyword evidence="3" id="KW-1185">Reference proteome</keyword>
<reference evidence="2 3" key="1">
    <citation type="journal article" date="2011" name="Mol. Biol. Evol.">
        <title>Comparative genomic analysis of fruiting body formation in Myxococcales.</title>
        <authorList>
            <person name="Huntley S."/>
            <person name="Hamann N."/>
            <person name="Wegener-Feldbrugge S."/>
            <person name="Treuner-Lange A."/>
            <person name="Kube M."/>
            <person name="Reinhardt R."/>
            <person name="Klages S."/>
            <person name="Muller R."/>
            <person name="Ronning C.M."/>
            <person name="Nierman W.C."/>
            <person name="Sogaard-Andersen L."/>
        </authorList>
    </citation>
    <scope>NUCLEOTIDE SEQUENCE [LARGE SCALE GENOMIC DNA]</scope>
    <source>
        <strain evidence="2 3">DW4/3-1</strain>
    </source>
</reference>
<dbReference type="EMBL" id="CP002271">
    <property type="protein sequence ID" value="ADO73662.1"/>
    <property type="molecule type" value="Genomic_DNA"/>
</dbReference>
<dbReference type="STRING" id="378806.STAUR_5901"/>
<keyword evidence="1" id="KW-0472">Membrane</keyword>
<evidence type="ECO:0000313" key="2">
    <source>
        <dbReference type="EMBL" id="ADO73662.1"/>
    </source>
</evidence>
<sequence length="217" mass="22325">MRIAFMLVCLLVGTAGRAEPPLAADAPSKASRAVEGALGAPVLLVGENGFMEGRLLEMSAQSLTLDIGVSEFSPAPFQLSGVQEVYVRGRQVGMGAAVGSAVGLSAGAFLGMFFCLLDDGSSSEGCLPWGGLIGAGGALVIGGLGAFVGSLIPDWDRVYERALDGPLLLSSKRASEEIWAESGGRESWPGLGQVGLFASPLFFKVGPGLQRPTDIPR</sequence>
<organism evidence="2 3">
    <name type="scientific">Stigmatella aurantiaca (strain DW4/3-1)</name>
    <dbReference type="NCBI Taxonomy" id="378806"/>
    <lineage>
        <taxon>Bacteria</taxon>
        <taxon>Pseudomonadati</taxon>
        <taxon>Myxococcota</taxon>
        <taxon>Myxococcia</taxon>
        <taxon>Myxococcales</taxon>
        <taxon>Cystobacterineae</taxon>
        <taxon>Archangiaceae</taxon>
        <taxon>Stigmatella</taxon>
    </lineage>
</organism>
<protein>
    <submittedName>
        <fullName evidence="2">Uncharacterized protein</fullName>
    </submittedName>
</protein>
<keyword evidence="1" id="KW-1133">Transmembrane helix</keyword>
<evidence type="ECO:0000313" key="3">
    <source>
        <dbReference type="Proteomes" id="UP000001351"/>
    </source>
</evidence>
<evidence type="ECO:0000256" key="1">
    <source>
        <dbReference type="SAM" id="Phobius"/>
    </source>
</evidence>
<dbReference type="RefSeq" id="WP_013377029.1">
    <property type="nucleotide sequence ID" value="NC_014623.1"/>
</dbReference>
<accession>E3FZ27</accession>
<dbReference type="Proteomes" id="UP000001351">
    <property type="component" value="Chromosome"/>
</dbReference>
<proteinExistence type="predicted"/>
<dbReference type="AlphaFoldDB" id="E3FZ27"/>
<feature type="transmembrane region" description="Helical" evidence="1">
    <location>
        <begin position="129"/>
        <end position="152"/>
    </location>
</feature>
<gene>
    <name evidence="2" type="ordered locus">STAUR_5901</name>
</gene>